<feature type="region of interest" description="Disordered" evidence="17">
    <location>
        <begin position="2768"/>
        <end position="2789"/>
    </location>
</feature>
<dbReference type="InterPro" id="IPR003152">
    <property type="entry name" value="FATC_dom"/>
</dbReference>
<reference evidence="21" key="2">
    <citation type="submission" date="2025-08" db="UniProtKB">
        <authorList>
            <consortium name="Ensembl"/>
        </authorList>
    </citation>
    <scope>IDENTIFICATION</scope>
    <source>
        <strain evidence="21">broiler</strain>
    </source>
</reference>
<evidence type="ECO:0000256" key="16">
    <source>
        <dbReference type="ARBA" id="ARBA00023242"/>
    </source>
</evidence>
<dbReference type="InterPro" id="IPR050517">
    <property type="entry name" value="DDR_Repair_Kinase"/>
</dbReference>
<dbReference type="GeneTree" id="ENSGT00940000155633"/>
<feature type="region of interest" description="Disordered" evidence="17">
    <location>
        <begin position="1"/>
        <end position="23"/>
    </location>
</feature>
<dbReference type="GO" id="GO:0140861">
    <property type="term" value="P:DNA repair-dependent chromatin remodeling"/>
    <property type="evidence" value="ECO:0007669"/>
    <property type="project" value="Ensembl"/>
</dbReference>
<feature type="compositionally biased region" description="Polar residues" evidence="17">
    <location>
        <begin position="2768"/>
        <end position="2786"/>
    </location>
</feature>
<dbReference type="InterPro" id="IPR046804">
    <property type="entry name" value="DNA-PKcs_N"/>
</dbReference>
<comment type="similarity">
    <text evidence="2">Belongs to the PI3/PI4-kinase family.</text>
</comment>
<dbReference type="OrthoDB" id="431717at2759"/>
<evidence type="ECO:0000256" key="17">
    <source>
        <dbReference type="SAM" id="MobiDB-lite"/>
    </source>
</evidence>
<evidence type="ECO:0000256" key="3">
    <source>
        <dbReference type="ARBA" id="ARBA00012513"/>
    </source>
</evidence>
<dbReference type="InterPro" id="IPR018936">
    <property type="entry name" value="PI3/4_kinase_CS"/>
</dbReference>
<evidence type="ECO:0000256" key="9">
    <source>
        <dbReference type="ARBA" id="ARBA00022737"/>
    </source>
</evidence>
<evidence type="ECO:0000256" key="7">
    <source>
        <dbReference type="ARBA" id="ARBA00022553"/>
    </source>
</evidence>
<feature type="domain" description="FATC" evidence="20">
    <location>
        <begin position="4259"/>
        <end position="4291"/>
    </location>
</feature>
<dbReference type="GO" id="GO:0032040">
    <property type="term" value="C:small-subunit processome"/>
    <property type="evidence" value="ECO:0007669"/>
    <property type="project" value="Ensembl"/>
</dbReference>
<dbReference type="SMART" id="SM00146">
    <property type="entry name" value="PI3Kc"/>
    <property type="match status" value="1"/>
</dbReference>
<dbReference type="FunFam" id="1.10.1070.11:FF:000018">
    <property type="entry name" value="DNA-dependent protein kinase catalytic subunit"/>
    <property type="match status" value="1"/>
</dbReference>
<comment type="subcellular location">
    <subcellularLocation>
        <location evidence="1">Nucleus</location>
        <location evidence="1">Nucleolus</location>
    </subcellularLocation>
</comment>
<organism evidence="21 22">
    <name type="scientific">Gallus gallus</name>
    <name type="common">Chicken</name>
    <dbReference type="NCBI Taxonomy" id="9031"/>
    <lineage>
        <taxon>Eukaryota</taxon>
        <taxon>Metazoa</taxon>
        <taxon>Chordata</taxon>
        <taxon>Craniata</taxon>
        <taxon>Vertebrata</taxon>
        <taxon>Euteleostomi</taxon>
        <taxon>Archelosauria</taxon>
        <taxon>Archosauria</taxon>
        <taxon>Dinosauria</taxon>
        <taxon>Saurischia</taxon>
        <taxon>Theropoda</taxon>
        <taxon>Coelurosauria</taxon>
        <taxon>Aves</taxon>
        <taxon>Neognathae</taxon>
        <taxon>Galloanserae</taxon>
        <taxon>Galliformes</taxon>
        <taxon>Phasianidae</taxon>
        <taxon>Phasianinae</taxon>
        <taxon>Gallus</taxon>
    </lineage>
</organism>
<evidence type="ECO:0000256" key="1">
    <source>
        <dbReference type="ARBA" id="ARBA00004604"/>
    </source>
</evidence>
<evidence type="ECO:0000256" key="15">
    <source>
        <dbReference type="ARBA" id="ARBA00023204"/>
    </source>
</evidence>
<dbReference type="PROSITE" id="PS51190">
    <property type="entry name" value="FATC"/>
    <property type="match status" value="1"/>
</dbReference>
<keyword evidence="7" id="KW-0597">Phosphoprotein</keyword>
<dbReference type="GO" id="GO:1902036">
    <property type="term" value="P:regulation of hematopoietic stem cell differentiation"/>
    <property type="evidence" value="ECO:0007669"/>
    <property type="project" value="Ensembl"/>
</dbReference>
<dbReference type="GO" id="GO:0001756">
    <property type="term" value="P:somitogenesis"/>
    <property type="evidence" value="ECO:0007669"/>
    <property type="project" value="Ensembl"/>
</dbReference>
<dbReference type="GO" id="GO:0019904">
    <property type="term" value="F:protein domain specific binding"/>
    <property type="evidence" value="ECO:0007669"/>
    <property type="project" value="Ensembl"/>
</dbReference>
<dbReference type="PROSITE" id="PS00915">
    <property type="entry name" value="PI3_4_KINASE_1"/>
    <property type="match status" value="1"/>
</dbReference>
<proteinExistence type="inferred from homology"/>
<dbReference type="GO" id="GO:0045648">
    <property type="term" value="P:positive regulation of erythrocyte differentiation"/>
    <property type="evidence" value="ECO:0007669"/>
    <property type="project" value="Ensembl"/>
</dbReference>
<dbReference type="InterPro" id="IPR014009">
    <property type="entry name" value="PIK_FAT"/>
</dbReference>
<dbReference type="GO" id="GO:0005667">
    <property type="term" value="C:transcription regulator complex"/>
    <property type="evidence" value="ECO:0007669"/>
    <property type="project" value="Ensembl"/>
</dbReference>
<dbReference type="GO" id="GO:0019899">
    <property type="term" value="F:enzyme binding"/>
    <property type="evidence" value="ECO:0007669"/>
    <property type="project" value="Ensembl"/>
</dbReference>
<dbReference type="Pfam" id="PF02260">
    <property type="entry name" value="FATC"/>
    <property type="match status" value="1"/>
</dbReference>
<feature type="region of interest" description="Disordered" evidence="17">
    <location>
        <begin position="43"/>
        <end position="115"/>
    </location>
</feature>
<dbReference type="GO" id="GO:0006302">
    <property type="term" value="P:double-strand break repair"/>
    <property type="evidence" value="ECO:0000318"/>
    <property type="project" value="GO_Central"/>
</dbReference>
<dbReference type="GO" id="GO:0035234">
    <property type="term" value="P:ectopic germ cell programmed cell death"/>
    <property type="evidence" value="ECO:0007669"/>
    <property type="project" value="Ensembl"/>
</dbReference>
<dbReference type="GO" id="GO:0032869">
    <property type="term" value="P:cellular response to insulin stimulus"/>
    <property type="evidence" value="ECO:0007669"/>
    <property type="project" value="Ensembl"/>
</dbReference>
<dbReference type="GO" id="GO:0033077">
    <property type="term" value="P:T cell differentiation in thymus"/>
    <property type="evidence" value="ECO:0007669"/>
    <property type="project" value="Ensembl"/>
</dbReference>
<dbReference type="GO" id="GO:0007420">
    <property type="term" value="P:brain development"/>
    <property type="evidence" value="ECO:0007669"/>
    <property type="project" value="Ensembl"/>
</dbReference>
<dbReference type="GO" id="GO:0000460">
    <property type="term" value="P:maturation of 5.8S rRNA"/>
    <property type="evidence" value="ECO:0007669"/>
    <property type="project" value="Ensembl"/>
</dbReference>
<dbReference type="GO" id="GO:0010332">
    <property type="term" value="P:response to gamma radiation"/>
    <property type="evidence" value="ECO:0007669"/>
    <property type="project" value="Ensembl"/>
</dbReference>
<evidence type="ECO:0000256" key="8">
    <source>
        <dbReference type="ARBA" id="ARBA00022679"/>
    </source>
</evidence>
<dbReference type="Gene3D" id="3.30.1010.10">
    <property type="entry name" value="Phosphatidylinositol 3-kinase Catalytic Subunit, Chain A, domain 4"/>
    <property type="match status" value="1"/>
</dbReference>
<dbReference type="GO" id="GO:0004674">
    <property type="term" value="F:protein serine/threonine kinase activity"/>
    <property type="evidence" value="ECO:0000318"/>
    <property type="project" value="GO_Central"/>
</dbReference>
<dbReference type="InterPro" id="IPR012582">
    <property type="entry name" value="DNAPKcs_CC3"/>
</dbReference>
<dbReference type="CDD" id="cd05172">
    <property type="entry name" value="PIKKc_DNA-PK"/>
    <property type="match status" value="1"/>
</dbReference>
<dbReference type="GO" id="GO:0033153">
    <property type="term" value="P:T cell receptor V(D)J recombination"/>
    <property type="evidence" value="ECO:0007669"/>
    <property type="project" value="Ensembl"/>
</dbReference>
<dbReference type="GO" id="GO:0000724">
    <property type="term" value="P:double-strand break repair via homologous recombination"/>
    <property type="evidence" value="ECO:0007669"/>
    <property type="project" value="Ensembl"/>
</dbReference>
<dbReference type="GO" id="GO:0006303">
    <property type="term" value="P:double-strand break repair via nonhomologous end joining"/>
    <property type="evidence" value="ECO:0007669"/>
    <property type="project" value="Ensembl"/>
</dbReference>
<dbReference type="GO" id="GO:0070418">
    <property type="term" value="C:DNA-dependent protein kinase complex"/>
    <property type="evidence" value="ECO:0007669"/>
    <property type="project" value="Ensembl"/>
</dbReference>
<dbReference type="InterPro" id="IPR016024">
    <property type="entry name" value="ARM-type_fold"/>
</dbReference>
<dbReference type="Pfam" id="PF08163">
    <property type="entry name" value="DNAPKcs_CC3"/>
    <property type="match status" value="1"/>
</dbReference>
<evidence type="ECO:0000313" key="21">
    <source>
        <dbReference type="Ensembl" id="ENSGALP00010007472.1"/>
    </source>
</evidence>
<dbReference type="GO" id="GO:0034511">
    <property type="term" value="F:U3 snoRNA binding"/>
    <property type="evidence" value="ECO:0007669"/>
    <property type="project" value="Ensembl"/>
</dbReference>
<evidence type="ECO:0000259" key="18">
    <source>
        <dbReference type="PROSITE" id="PS50290"/>
    </source>
</evidence>
<dbReference type="GO" id="GO:0043065">
    <property type="term" value="P:positive regulation of apoptotic process"/>
    <property type="evidence" value="ECO:0007669"/>
    <property type="project" value="Ensembl"/>
</dbReference>
<gene>
    <name evidence="21" type="primary">PRKDC</name>
</gene>
<keyword evidence="22" id="KW-1185">Reference proteome</keyword>
<dbReference type="PANTHER" id="PTHR11139:SF68">
    <property type="entry name" value="DNA-DEPENDENT PROTEIN KINASE CATALYTIC SUBUNIT"/>
    <property type="match status" value="1"/>
</dbReference>
<keyword evidence="11" id="KW-0227">DNA damage</keyword>
<dbReference type="Pfam" id="PF19704">
    <property type="entry name" value="DNAPKcs_CC5"/>
    <property type="match status" value="1"/>
</dbReference>
<dbReference type="SMART" id="SM01343">
    <property type="entry name" value="FATC"/>
    <property type="match status" value="1"/>
</dbReference>
<dbReference type="GO" id="GO:0033152">
    <property type="term" value="P:immunoglobulin V(D)J recombination"/>
    <property type="evidence" value="ECO:0000318"/>
    <property type="project" value="GO_Central"/>
</dbReference>
<dbReference type="GO" id="GO:0160049">
    <property type="term" value="P:negative regulation of cGAS/STING signaling pathway"/>
    <property type="evidence" value="ECO:0007669"/>
    <property type="project" value="Ensembl"/>
</dbReference>
<dbReference type="GO" id="GO:0008630">
    <property type="term" value="P:intrinsic apoptotic signaling pathway in response to DNA damage"/>
    <property type="evidence" value="ECO:0000318"/>
    <property type="project" value="GO_Central"/>
</dbReference>
<evidence type="ECO:0000256" key="13">
    <source>
        <dbReference type="ARBA" id="ARBA00022803"/>
    </source>
</evidence>
<dbReference type="GO" id="GO:0048660">
    <property type="term" value="P:regulation of smooth muscle cell proliferation"/>
    <property type="evidence" value="ECO:0007669"/>
    <property type="project" value="Ensembl"/>
</dbReference>
<dbReference type="Pfam" id="PF02259">
    <property type="entry name" value="FAT"/>
    <property type="match status" value="1"/>
</dbReference>
<accession>A0A8V0XH61</accession>
<protein>
    <recommendedName>
        <fullName evidence="4">DNA-dependent protein kinase catalytic subunit</fullName>
        <ecNumber evidence="3">2.7.11.1</ecNumber>
    </recommendedName>
</protein>
<dbReference type="GO" id="GO:0050678">
    <property type="term" value="P:regulation of epithelial cell proliferation"/>
    <property type="evidence" value="ECO:0007669"/>
    <property type="project" value="Ensembl"/>
</dbReference>
<dbReference type="GO" id="GO:0032993">
    <property type="term" value="C:protein-DNA complex"/>
    <property type="evidence" value="ECO:0007669"/>
    <property type="project" value="Ensembl"/>
</dbReference>
<dbReference type="Pfam" id="PF00454">
    <property type="entry name" value="PI3_PI4_kinase"/>
    <property type="match status" value="1"/>
</dbReference>
<keyword evidence="5" id="KW-0690">Ribosome biogenesis</keyword>
<dbReference type="GO" id="GO:0071168">
    <property type="term" value="P:protein localization to chromatin"/>
    <property type="evidence" value="ECO:0007669"/>
    <property type="project" value="Ensembl"/>
</dbReference>
<name>A0A8V0XH61_CHICK</name>
<dbReference type="GO" id="GO:0002328">
    <property type="term" value="P:pro-B cell differentiation"/>
    <property type="evidence" value="ECO:0007669"/>
    <property type="project" value="Ensembl"/>
</dbReference>
<dbReference type="SUPFAM" id="SSF56112">
    <property type="entry name" value="Protein kinase-like (PK-like)"/>
    <property type="match status" value="1"/>
</dbReference>
<dbReference type="Gene3D" id="1.10.1070.11">
    <property type="entry name" value="Phosphatidylinositol 3-/4-kinase, catalytic domain"/>
    <property type="match status" value="1"/>
</dbReference>
<evidence type="ECO:0000313" key="22">
    <source>
        <dbReference type="Proteomes" id="UP000000539"/>
    </source>
</evidence>
<dbReference type="InterPro" id="IPR037706">
    <property type="entry name" value="DNA-PK_dom"/>
</dbReference>
<evidence type="ECO:0000259" key="19">
    <source>
        <dbReference type="PROSITE" id="PS51189"/>
    </source>
</evidence>
<evidence type="ECO:0000256" key="12">
    <source>
        <dbReference type="ARBA" id="ARBA00022777"/>
    </source>
</evidence>
<dbReference type="GO" id="GO:0005958">
    <property type="term" value="C:DNA-dependent protein kinase-DNA ligase 4 complex"/>
    <property type="evidence" value="ECO:0007669"/>
    <property type="project" value="Ensembl"/>
</dbReference>
<evidence type="ECO:0000256" key="6">
    <source>
        <dbReference type="ARBA" id="ARBA00022527"/>
    </source>
</evidence>
<keyword evidence="9" id="KW-0677">Repeat</keyword>
<keyword evidence="14" id="KW-0067">ATP-binding</keyword>
<dbReference type="Pfam" id="PF20500">
    <property type="entry name" value="DNA-PKcs_N"/>
    <property type="match status" value="1"/>
</dbReference>
<dbReference type="EC" id="2.7.11.1" evidence="3"/>
<keyword evidence="16" id="KW-0539">Nucleus</keyword>
<evidence type="ECO:0000256" key="11">
    <source>
        <dbReference type="ARBA" id="ARBA00022763"/>
    </source>
</evidence>
<dbReference type="GO" id="GO:0004677">
    <property type="term" value="F:DNA-dependent protein kinase activity"/>
    <property type="evidence" value="ECO:0007669"/>
    <property type="project" value="Ensembl"/>
</dbReference>
<reference evidence="21" key="1">
    <citation type="submission" date="2020-11" db="EMBL/GenBank/DDBJ databases">
        <title>Gallus gallus (Chicken) genome, bGalGal1, GRCg7b, maternal haplotype autosomes + Z &amp; W.</title>
        <authorList>
            <person name="Warren W."/>
            <person name="Formenti G."/>
            <person name="Fedrigo O."/>
            <person name="Haase B."/>
            <person name="Mountcastle J."/>
            <person name="Balacco J."/>
            <person name="Tracey A."/>
            <person name="Schneider V."/>
            <person name="Okimoto R."/>
            <person name="Cheng H."/>
            <person name="Hawken R."/>
            <person name="Howe K."/>
            <person name="Jarvis E.D."/>
        </authorList>
    </citation>
    <scope>NUCLEOTIDE SEQUENCE [LARGE SCALE GENOMIC DNA]</scope>
    <source>
        <strain evidence="21">Broiler</strain>
    </source>
</reference>
<dbReference type="InterPro" id="IPR011009">
    <property type="entry name" value="Kinase-like_dom_sf"/>
</dbReference>
<dbReference type="GO" id="GO:0000785">
    <property type="term" value="C:chromatin"/>
    <property type="evidence" value="ECO:0007669"/>
    <property type="project" value="Ensembl"/>
</dbReference>
<dbReference type="InterPro" id="IPR000403">
    <property type="entry name" value="PI3/4_kinase_cat_dom"/>
</dbReference>
<dbReference type="FunFam" id="3.30.1010.10:FF:000013">
    <property type="entry name" value="Protein kinase, DNA-activated, catalytic subunit"/>
    <property type="match status" value="1"/>
</dbReference>
<dbReference type="InterPro" id="IPR045581">
    <property type="entry name" value="DNAPKcs_CC5"/>
</dbReference>
<dbReference type="GO" id="GO:0016233">
    <property type="term" value="P:telomere capping"/>
    <property type="evidence" value="ECO:0007669"/>
    <property type="project" value="Ensembl"/>
</dbReference>
<dbReference type="PANTHER" id="PTHR11139">
    <property type="entry name" value="ATAXIA TELANGIECTASIA MUTATED ATM -RELATED"/>
    <property type="match status" value="1"/>
</dbReference>
<keyword evidence="15" id="KW-0234">DNA repair</keyword>
<evidence type="ECO:0000256" key="4">
    <source>
        <dbReference type="ARBA" id="ARBA00018077"/>
    </source>
</evidence>
<dbReference type="GlyGen" id="A0A8V0XH61">
    <property type="glycosylation" value="1 site"/>
</dbReference>
<sequence>MPRTAPIAHPYTPHTGELPRRQSHVTALSRAFWPMGARSGTGISHMIGKGGGLGLQKGRRKDMIPPGSRDRDAVLPEGSQYGQQDGAGRSPSHGTQIAVGRTARPPSARSGTARSGWSFAAKRVLRAGREERPILCEDGWVVFAGHYRRLSGETEILHSPSLHILALLKRFAQRLPAVLLPQSAPTRIQQNPPPPSSRAALALHVSLVFAPERGLLAFVCRSLGVEEFRECREEALKFLCVFLERIGERAHPYACSLKQTCISVYTKERAAKCKIPALELLIKLLQSLRRSCLMEEMKVGEIFNKFYGELAVRSKISDTVLEKIYELLGVLGEVHPADMINNSEKLFRAYLGELKTQMTSATRVPKLPIVAGCLRGLTALMYNFTKSVDEDAQTSKEIFDFAVKAIRPQVDQKRYAVHLAGLQLFSWHAAQFGTLLLDNYVMLFETMCRWCGHTNQELKKAGHNALDSFLKQMSLMVAKDAELHKSKLKFFMEQFYGIIRRMDSSNKELSIAIRGYGLFAAPCKAMHPADVDAMYIELLQRCKQMYLTEAETIDDHLYQLPSFLQSIASVIFHLDTVPEVYTPVLEHLVVLQINSFPRYSEKMQLVCCRSIIKVFLALSIKGPVLWNFISTVVHQGLIRVFSKPMKFSKDVFGKETSGSEEFPESGEVDTARWKVPTYKDYLYLFRSLLSCDTMKESIFEEENFLTGNSPLQSLNRLLYDELIKSILKIIEKLDLTVQKLNVHEQDENETDSAFIGPTSDPASNLQPKKPTDFIAFINLVEFCRDILPDKHVEYFQPWVYSFGYELIIHSTRLPLISGFYKLLSVTMKIAKKIKYFEGVGPKSLRKATEDPEKSSCFALFAKFGKEVTAKMKQYKDELLASCLNFLLSLPHDIVMLDIKAYIPALQNAFKLGLSCTPMADLGLDALEDWSAHIPRHIMQPYYKDVLPLLDGYLKNSATTVEPQNNWEVRKLSRAAQKGFNKIVIQRLRKAKTSSLDDNPSLEAVRTRVARLLGSLGGQINHNLITATSAEEMMKKCVSWDTKNHLSFAVPFADMKPVIYLDVFLPRVTDLALSASDRQTKIAACELLHSIVAYMLGKASQMPERQQGPPPMHQLYKRIFPVLLRLACDVDQVTRQLYEPLVMQLIHWFTNNKKFESQDTVTFLEAILSGIVDPVDSTLRDFCGQCVREFLKWSIKQTTPKQQEKSPANTKSLFKRLYSLALHPSAFKRLGAALAFNSIYREFREENSLVEQFVFEALVVFLESLALTHTDEKSLGTTQQCCDAINHLKRIIKHKAPALNKEGKRRVPRGFPATKSVCLQDVVMWLLVQCGRPQTECRHKAMELFYEFVPLLPGNNSPSSWLADVLKKRDVSFLINKFEGGGSDAKSPSGILSQPTLRDMQEPFSLLTVMRWMDMFLAALDCYNTFFELRMIKPHEILGVNERSSFLEAVDFFLETIALHDIHAAEQCFDSRSRGNIFSPQEREVYNYSKCTIIVRIMEFVTMILETCQQDFWKLLEKEFLNANFIELLVMTVCDPSHIGFNTADVQVMKNLPDISVRLLKALMKSPYKEYLQLCLKKRITPQSFEDLCSVDLFNSDARFDQVRFSAVLSACKQLQKSGLLHSVLHSQDERPHPSIGSKLLSVVYKSIAPGSERSSLPAVDISSKRLADRLLQLAFAIDDQCEELVSLLLNTVVLSVPLSKASERNFVDFSHGQYFYSLFSDTINQQLLKNLDVIVIQLMESSVSNPQMVGSILNGMLDQSFRERTIRKQQGVKLVTAVLRNWKRLDSWWAKDSSPESKMAVLTLLAKVLQIDSSVSFNTSHEAFTAVFDTYTSLLTDQNLGLNLKGHAVIILPFFTNLSGEKLHDLKNALDQLVAFNFPMSSDEFPKGTLKHNNYVDCTKKFLDALELSQSPMLLQLMTEVLCRDHRHSMEDLFQASFKRISRRSSTDKQVVLLDTVHKMFQNEDLLSNIVRQAFVDRSLLTLMSHCSLDALREFFCKIIVQAMDTLNSRFTKSNECVFDTQITKKMGYYKMLEVMYIRLSKDDVHSKDSKINQAYRGSVSVEGNELTKALIKLCYDAFTENMAGENQLLEKRRQYHCAAYNCAIAVISCVFTESKFYQGFLFTEKSEKNLLIFENLIDLKRQYVFPVEIEVPLERKKRYIAIRKEAREAWNDGQDEPKYLASASYMMDSSLSEEMSQFDFSTGVQGFSYSSQDVTASSAHFRRKEASEYMVLNDEMELEMDELNQHECMAPLTTLIKHMQRNQITPKVEEGVVPVDLPLWMKFLHSKLGNPSVPLNIRLFIAKLIVNTEDVFRPYAKQWLGPMLQLVVSGDNGGEGIHYMVVEIAVTVLSWTSVTTPKGNIKDEILANRLLEFLMKNAFHQKRAVFRHNLEIIKTVIECWKNCLSIPYSLIFEKFSSGDPDTKDNSVGIQLLGIVLANNLPPFDLKCEIDRVRYFQALVSNMGLLRYKEVYAAAAEVLGLALQYIAERQNILEDPVYDCVIKQLKRHQNTQQDKFIICLNKVVKNFPPLADRFMNAVFFLIPKLHGVMKNYCLEVIMCRAEEIPDLYLQLKSKDFIQIMKHRDDERQRVCLDIIYKMLSTLKPPELKELLPGVTGFISHPSVICRQRMYDILMWIYDNYSDPESQADGDSQEVLSLAKEILLQGLIDENAELQLIVRNFWSDETRLPANILDRMLMLLNSLYSAKIETQYLSLITNFLLEMTSKSPDYSRKIFEHPLSECKFHDFVIDSSWRYRSTMLTPMFVETQASQSTNRNSSQERSLSISGSVGGRVRATQRQYEFTPTQNVSGRSSFNWLTGNSIDTLAEYTVPSSSESLSSSMLLVNKRSEKFKQAAFKPVGPDFGKKRLSLPGDKVDSKTKGIDERAEILRLRRRFLKDQEKVSLIYARKGVAEQKREKEMKSELKMKFDGQVTLYRSYRVGDLPDIQIEHCSLIAPLQGLAQKDPTFAKQLFSSLFGGIFHEVKKSKIPSEKKAIIQKLLKDFNHFLSTSVSYFPPFIACIQEISYKHRELLELDSANVSTSCLASLQQPVGILLLEHALMALSPAEEPPSKRMRGRTELPPDVVKWLELAKLYRSLGDYDVLRGIFSGKIGTKDITQQALLAEARSDYAEAAKCYDEALSKEDWEDGEPTEAEKDFWELASLECYDHLTEWKSLEYCATVNIDSGKPPDLNKTWSDPFYQETYLPYIIRSKLKLLLNGENDQTLLTFIDEAMKTEQKKALIEMHYSQELSLLYILQDDFDRAKYYIGNGIQIFMQSYSSIDTLLYQSRMSKLQSVQALTEIQDFINFMTKTSNIASQAKSLKRLLRTWTSRYPDAKMDPMNIWDDIITNRCFFLDKLQEKFLCDKANDSMEVDEESSVGDQMEVDQQDEDIHSMIRSCKFNMKLKMIESARKQNSFSIAKKLLKGLRREAKTREDWLVRWNYAYCRFVHSCSQSQSCPERVLSVLKTISLLEDTKSDYLNKNIMAFRNQNLLLGTTYHIMANALSQDPKCFEQIEEEKTGKILELSGESSESPEKILAGLNKRAFQCFSSAARKSEEEVQSLSMEHVDVKGVIDAYMTLVGFCDQHLRKEEEGSLEINAADLQLFPAIVVEKMIKALKLNSREARLRFPRLLQIIERYPAETLGLVTRELPSVPCWQFIGWISQMMALLDKDEAVAVQHTVEEIVDTYPQAIIYPFTISSESYCFKDTAAGCRNKEFVASIKNKLDRGGVVQDFIHALEQLSNPVMLFKDWVADVRNELVKTQRNKIILKEMYEGMYKNLGDVKAPGLGWLRKRFVQAFGKDFDSHFGKGGSKLLDMKISDFNEITTALLTKMNKTHKEPGNLKECSPWMSEFRAEILRNELEVPGQYDGKGKPLPEYHVKISGFDERIMVLESLRKPKRITIRGSDEQEHPFLVKGGEDLRQDQRIEQLFDVMNIVLSRDAACSQRNMQLKTYQVIPMTTRLGLIKWLENTCTLKEFLRNSMTEEEDANYNSLKGPRAAYSDWLSKMGGKAQGLSRYNAMYKNASRTETVIAFKSRESSVPEDLLRRAFVKMSTSPEAFLALRSHFVSSHALMCISHWILGIGDRHLSNFMINKETGGMVGIDFGHAFGSATQFLPVPELMPFRLTRQFVNLMMPVKEWGLIYSVMVHALRAYRADPDLLISTMDVFVKEPSLDWKNFEQRQLKKGGTWIKEINTAEVNWYPLQKVSYVKRKLTGANPARITCDELRLGYEKLPFYNDFAAVARGSADHNIRAKEPEDGLSEETQVRCLIDQATDPNLLGRVWEGWEPWM</sequence>
<feature type="domain" description="FAT" evidence="19">
    <location>
        <begin position="3037"/>
        <end position="3702"/>
    </location>
</feature>
<dbReference type="GO" id="GO:0031571">
    <property type="term" value="P:mitotic G1 DNA damage checkpoint signaling"/>
    <property type="evidence" value="ECO:0007669"/>
    <property type="project" value="Ensembl"/>
</dbReference>
<dbReference type="GO" id="GO:0045621">
    <property type="term" value="P:positive regulation of lymphocyte differentiation"/>
    <property type="evidence" value="ECO:0007669"/>
    <property type="project" value="Ensembl"/>
</dbReference>
<dbReference type="GO" id="GO:0003690">
    <property type="term" value="F:double-stranded DNA binding"/>
    <property type="evidence" value="ECO:0007669"/>
    <property type="project" value="Ensembl"/>
</dbReference>
<dbReference type="PROSITE" id="PS51189">
    <property type="entry name" value="FAT"/>
    <property type="match status" value="1"/>
</dbReference>
<evidence type="ECO:0000256" key="10">
    <source>
        <dbReference type="ARBA" id="ARBA00022741"/>
    </source>
</evidence>
<dbReference type="GO" id="GO:0005524">
    <property type="term" value="F:ATP binding"/>
    <property type="evidence" value="ECO:0007669"/>
    <property type="project" value="UniProtKB-KW"/>
</dbReference>
<dbReference type="GO" id="GO:0031648">
    <property type="term" value="P:protein destabilization"/>
    <property type="evidence" value="ECO:0007669"/>
    <property type="project" value="Ensembl"/>
</dbReference>
<dbReference type="GO" id="GO:0042752">
    <property type="term" value="P:regulation of circadian rhythm"/>
    <property type="evidence" value="ECO:0007669"/>
    <property type="project" value="Ensembl"/>
</dbReference>
<dbReference type="GO" id="GO:0002326">
    <property type="term" value="P:B cell lineage commitment"/>
    <property type="evidence" value="ECO:0007669"/>
    <property type="project" value="Ensembl"/>
</dbReference>
<dbReference type="GO" id="GO:1905221">
    <property type="term" value="P:positive regulation of platelet formation"/>
    <property type="evidence" value="ECO:0007669"/>
    <property type="project" value="Ensembl"/>
</dbReference>
<dbReference type="Pfam" id="PF20502">
    <property type="entry name" value="DNAPKcs_CC1-2"/>
    <property type="match status" value="1"/>
</dbReference>
<reference evidence="21" key="3">
    <citation type="submission" date="2025-09" db="UniProtKB">
        <authorList>
            <consortium name="Ensembl"/>
        </authorList>
    </citation>
    <scope>IDENTIFICATION</scope>
    <source>
        <strain evidence="21">broiler</strain>
    </source>
</reference>
<dbReference type="GO" id="GO:0043066">
    <property type="term" value="P:negative regulation of apoptotic process"/>
    <property type="evidence" value="ECO:0007669"/>
    <property type="project" value="Ensembl"/>
</dbReference>
<keyword evidence="6" id="KW-0723">Serine/threonine-protein kinase</keyword>
<dbReference type="GO" id="GO:0005654">
    <property type="term" value="C:nucleoplasm"/>
    <property type="evidence" value="ECO:0007669"/>
    <property type="project" value="Ensembl"/>
</dbReference>
<dbReference type="SMART" id="SM01344">
    <property type="entry name" value="NUC194"/>
    <property type="match status" value="1"/>
</dbReference>
<dbReference type="GO" id="GO:0140896">
    <property type="term" value="P:cGAS/STING signaling pathway"/>
    <property type="evidence" value="ECO:0007669"/>
    <property type="project" value="Ensembl"/>
</dbReference>
<dbReference type="GO" id="GO:0035979">
    <property type="term" value="F:histone H2AXS139 kinase activity"/>
    <property type="evidence" value="ECO:0007669"/>
    <property type="project" value="Ensembl"/>
</dbReference>
<dbReference type="GO" id="GO:0045944">
    <property type="term" value="P:positive regulation of transcription by RNA polymerase II"/>
    <property type="evidence" value="ECO:0007669"/>
    <property type="project" value="Ensembl"/>
</dbReference>
<dbReference type="FunCoup" id="A0A8V0XH61">
    <property type="interactions" value="1914"/>
</dbReference>
<dbReference type="PROSITE" id="PS00916">
    <property type="entry name" value="PI3_4_KINASE_2"/>
    <property type="match status" value="1"/>
</dbReference>
<dbReference type="Proteomes" id="UP000000539">
    <property type="component" value="Chromosome 2"/>
</dbReference>
<dbReference type="GO" id="GO:0034462">
    <property type="term" value="P:small-subunit processome assembly"/>
    <property type="evidence" value="ECO:0007669"/>
    <property type="project" value="Ensembl"/>
</dbReference>
<evidence type="ECO:0000256" key="2">
    <source>
        <dbReference type="ARBA" id="ARBA00011031"/>
    </source>
</evidence>
<keyword evidence="12" id="KW-0418">Kinase</keyword>
<dbReference type="GO" id="GO:0005634">
    <property type="term" value="C:nucleus"/>
    <property type="evidence" value="ECO:0000318"/>
    <property type="project" value="GO_Central"/>
</dbReference>
<dbReference type="GO" id="GO:0031297">
    <property type="term" value="P:replication fork processing"/>
    <property type="evidence" value="ECO:0007669"/>
    <property type="project" value="Ensembl"/>
</dbReference>
<dbReference type="GO" id="GO:0045727">
    <property type="term" value="P:positive regulation of translation"/>
    <property type="evidence" value="ECO:0007669"/>
    <property type="project" value="Ensembl"/>
</dbReference>
<dbReference type="InterPro" id="IPR046803">
    <property type="entry name" value="DNAPKcs_CC1-2"/>
</dbReference>
<dbReference type="GO" id="GO:0000723">
    <property type="term" value="P:telomere maintenance"/>
    <property type="evidence" value="ECO:0000318"/>
    <property type="project" value="GO_Central"/>
</dbReference>
<evidence type="ECO:0000256" key="5">
    <source>
        <dbReference type="ARBA" id="ARBA00022517"/>
    </source>
</evidence>
<dbReference type="GO" id="GO:0061629">
    <property type="term" value="F:RNA polymerase II-specific DNA-binding transcription factor binding"/>
    <property type="evidence" value="ECO:0007669"/>
    <property type="project" value="Ensembl"/>
</dbReference>
<feature type="domain" description="PI3K/PI4K catalytic" evidence="18">
    <location>
        <begin position="3885"/>
        <end position="4216"/>
    </location>
</feature>
<dbReference type="InterPro" id="IPR036940">
    <property type="entry name" value="PI3/4_kinase_cat_sf"/>
</dbReference>
<keyword evidence="8" id="KW-0808">Transferase</keyword>
<keyword evidence="13" id="KW-0802">TPR repeat</keyword>
<evidence type="ECO:0000259" key="20">
    <source>
        <dbReference type="PROSITE" id="PS51190"/>
    </source>
</evidence>
<dbReference type="PROSITE" id="PS50290">
    <property type="entry name" value="PI3_4_KINASE_3"/>
    <property type="match status" value="1"/>
</dbReference>
<dbReference type="GO" id="GO:0002360">
    <property type="term" value="P:T cell lineage commitment"/>
    <property type="evidence" value="ECO:0007669"/>
    <property type="project" value="Ensembl"/>
</dbReference>
<keyword evidence="10" id="KW-0547">Nucleotide-binding</keyword>
<dbReference type="InterPro" id="IPR003151">
    <property type="entry name" value="PIK-rel_kinase_FAT"/>
</dbReference>
<dbReference type="GO" id="GO:0007507">
    <property type="term" value="P:heart development"/>
    <property type="evidence" value="ECO:0007669"/>
    <property type="project" value="Ensembl"/>
</dbReference>
<evidence type="ECO:0000256" key="14">
    <source>
        <dbReference type="ARBA" id="ARBA00022840"/>
    </source>
</evidence>
<dbReference type="Ensembl" id="ENSGALT00010012910.1">
    <property type="protein sequence ID" value="ENSGALP00010007472.1"/>
    <property type="gene ID" value="ENSGALG00010005415.1"/>
</dbReference>
<dbReference type="SUPFAM" id="SSF48371">
    <property type="entry name" value="ARM repeat"/>
    <property type="match status" value="2"/>
</dbReference>
<dbReference type="GO" id="GO:2001034">
    <property type="term" value="P:positive regulation of double-strand break repair via nonhomologous end joining"/>
    <property type="evidence" value="ECO:0007669"/>
    <property type="project" value="Ensembl"/>
</dbReference>